<dbReference type="PANTHER" id="PTHR46760:SF1">
    <property type="entry name" value="TRANSCRIPTION TERMINATION FACTOR 1"/>
    <property type="match status" value="1"/>
</dbReference>
<comment type="caution">
    <text evidence="1">The sequence shown here is derived from an EMBL/GenBank/DDBJ whole genome shotgun (WGS) entry which is preliminary data.</text>
</comment>
<keyword evidence="2" id="KW-1185">Reference proteome</keyword>
<dbReference type="Proteomes" id="UP000242450">
    <property type="component" value="Chromosome 11"/>
</dbReference>
<dbReference type="InterPro" id="IPR053078">
    <property type="entry name" value="TTF1-like"/>
</dbReference>
<evidence type="ECO:0000313" key="2">
    <source>
        <dbReference type="Proteomes" id="UP000242450"/>
    </source>
</evidence>
<proteinExistence type="predicted"/>
<evidence type="ECO:0000313" key="1">
    <source>
        <dbReference type="EMBL" id="OWK10379.1"/>
    </source>
</evidence>
<gene>
    <name evidence="1" type="ORF">Celaphus_00005115</name>
</gene>
<name>A0A212CWJ8_CEREH</name>
<dbReference type="GO" id="GO:0003682">
    <property type="term" value="F:chromatin binding"/>
    <property type="evidence" value="ECO:0007669"/>
    <property type="project" value="TreeGrafter"/>
</dbReference>
<sequence>MAFTHNQPPAICHVDSVKPPSLSPSCSPLQGNRVVCINHLRRHCQTISRFNLFSLEIIDYLYETSLPLLKEKLEKMMEKKGTEIQAPAAPKPVFLFRDIFYYDDDDSEGEDRDEKS</sequence>
<dbReference type="EMBL" id="MKHE01000011">
    <property type="protein sequence ID" value="OWK10379.1"/>
    <property type="molecule type" value="Genomic_DNA"/>
</dbReference>
<dbReference type="AlphaFoldDB" id="A0A212CWJ8"/>
<dbReference type="OrthoDB" id="5812619at2759"/>
<dbReference type="PANTHER" id="PTHR46760">
    <property type="entry name" value="TRANSCRIPTION TERMINATION FACTOR 1"/>
    <property type="match status" value="1"/>
</dbReference>
<reference evidence="1 2" key="1">
    <citation type="journal article" date="2018" name="Mol. Genet. Genomics">
        <title>The red deer Cervus elaphus genome CerEla1.0: sequencing, annotating, genes, and chromosomes.</title>
        <authorList>
            <person name="Bana N.A."/>
            <person name="Nyiri A."/>
            <person name="Nagy J."/>
            <person name="Frank K."/>
            <person name="Nagy T."/>
            <person name="Steger V."/>
            <person name="Schiller M."/>
            <person name="Lakatos P."/>
            <person name="Sugar L."/>
            <person name="Horn P."/>
            <person name="Barta E."/>
            <person name="Orosz L."/>
        </authorList>
    </citation>
    <scope>NUCLEOTIDE SEQUENCE [LARGE SCALE GENOMIC DNA]</scope>
    <source>
        <strain evidence="1">Hungarian</strain>
    </source>
</reference>
<dbReference type="GO" id="GO:0005730">
    <property type="term" value="C:nucleolus"/>
    <property type="evidence" value="ECO:0007669"/>
    <property type="project" value="TreeGrafter"/>
</dbReference>
<accession>A0A212CWJ8</accession>
<organism evidence="1 2">
    <name type="scientific">Cervus elaphus hippelaphus</name>
    <name type="common">European red deer</name>
    <dbReference type="NCBI Taxonomy" id="46360"/>
    <lineage>
        <taxon>Eukaryota</taxon>
        <taxon>Metazoa</taxon>
        <taxon>Chordata</taxon>
        <taxon>Craniata</taxon>
        <taxon>Vertebrata</taxon>
        <taxon>Euteleostomi</taxon>
        <taxon>Mammalia</taxon>
        <taxon>Eutheria</taxon>
        <taxon>Laurasiatheria</taxon>
        <taxon>Artiodactyla</taxon>
        <taxon>Ruminantia</taxon>
        <taxon>Pecora</taxon>
        <taxon>Cervidae</taxon>
        <taxon>Cervinae</taxon>
        <taxon>Cervus</taxon>
    </lineage>
</organism>
<dbReference type="GO" id="GO:0006363">
    <property type="term" value="P:termination of RNA polymerase I transcription"/>
    <property type="evidence" value="ECO:0007669"/>
    <property type="project" value="TreeGrafter"/>
</dbReference>
<protein>
    <submittedName>
        <fullName evidence="1">TTF1</fullName>
    </submittedName>
</protein>